<feature type="transmembrane region" description="Helical" evidence="1">
    <location>
        <begin position="161"/>
        <end position="179"/>
    </location>
</feature>
<dbReference type="EMBL" id="JAAAPO010000002">
    <property type="protein sequence ID" value="NBC35918.1"/>
    <property type="molecule type" value="Genomic_DNA"/>
</dbReference>
<feature type="transmembrane region" description="Helical" evidence="1">
    <location>
        <begin position="6"/>
        <end position="24"/>
    </location>
</feature>
<keyword evidence="3" id="KW-1185">Reference proteome</keyword>
<proteinExistence type="predicted"/>
<accession>A0ABW9XBJ8</accession>
<evidence type="ECO:0000256" key="1">
    <source>
        <dbReference type="SAM" id="Phobius"/>
    </source>
</evidence>
<evidence type="ECO:0000313" key="2">
    <source>
        <dbReference type="EMBL" id="NBC35918.1"/>
    </source>
</evidence>
<comment type="caution">
    <text evidence="2">The sequence shown here is derived from an EMBL/GenBank/DDBJ whole genome shotgun (WGS) entry which is preliminary data.</text>
</comment>
<dbReference type="InterPro" id="IPR026467">
    <property type="entry name" value="Ser/Gly_Cys_C_dom"/>
</dbReference>
<evidence type="ECO:0000313" key="3">
    <source>
        <dbReference type="Proteomes" id="UP000753724"/>
    </source>
</evidence>
<sequence>MDGSVFAGVFVGLMVAAMVASWLLPRMFRPSGAGGAVTDPLELACLAGGIPRYVEALVTRLMARGCLGMDEDQRFTVLLRDGRTGAENELLNNAQGADFAQLLKVMRPYGQTVVDGLVERGLWANEGALWQQRFWRTGPYVLVLLIGGARWAIGYQAEEEVGGLGILMALLAIIAYYNFKAGERRTTGGQAALEAAQASSERLKRAPTQEEAATAVALFGTAVLAGSALNGLHLLRTAGASDAEYDHHDSSNFWGENHVVGGCGGCSSDSSD</sequence>
<name>A0ABW9XBJ8_9SPHN</name>
<feature type="transmembrane region" description="Helical" evidence="1">
    <location>
        <begin position="137"/>
        <end position="155"/>
    </location>
</feature>
<protein>
    <submittedName>
        <fullName evidence="2">TIGR04222 domain-containing membrane protein</fullName>
    </submittedName>
</protein>
<dbReference type="RefSeq" id="WP_161717205.1">
    <property type="nucleotide sequence ID" value="NZ_JAAAPO010000002.1"/>
</dbReference>
<gene>
    <name evidence="2" type="ORF">GTZ99_05040</name>
</gene>
<dbReference type="NCBIfam" id="TIGR04222">
    <property type="entry name" value="near_uncomplex"/>
    <property type="match status" value="1"/>
</dbReference>
<keyword evidence="1" id="KW-1133">Transmembrane helix</keyword>
<keyword evidence="1" id="KW-0472">Membrane</keyword>
<organism evidence="2 3">
    <name type="scientific">Novosphingobium ovatum</name>
    <dbReference type="NCBI Taxonomy" id="1908523"/>
    <lineage>
        <taxon>Bacteria</taxon>
        <taxon>Pseudomonadati</taxon>
        <taxon>Pseudomonadota</taxon>
        <taxon>Alphaproteobacteria</taxon>
        <taxon>Sphingomonadales</taxon>
        <taxon>Sphingomonadaceae</taxon>
        <taxon>Novosphingobium</taxon>
    </lineage>
</organism>
<keyword evidence="1" id="KW-0812">Transmembrane</keyword>
<reference evidence="3" key="1">
    <citation type="submission" date="2020-01" db="EMBL/GenBank/DDBJ databases">
        <title>Sphingomonas sp. strain CSW-10.</title>
        <authorList>
            <person name="Chen W.-M."/>
        </authorList>
    </citation>
    <scope>NUCLEOTIDE SEQUENCE [LARGE SCALE GENOMIC DNA]</scope>
    <source>
        <strain evidence="3">FSY-8</strain>
    </source>
</reference>
<dbReference type="Proteomes" id="UP000753724">
    <property type="component" value="Unassembled WGS sequence"/>
</dbReference>